<proteinExistence type="predicted"/>
<evidence type="ECO:0000313" key="3">
    <source>
        <dbReference type="Proteomes" id="UP000602905"/>
    </source>
</evidence>
<evidence type="ECO:0000259" key="1">
    <source>
        <dbReference type="PROSITE" id="PS51186"/>
    </source>
</evidence>
<organism evidence="2 3">
    <name type="scientific">Rhizoctonia solani</name>
    <dbReference type="NCBI Taxonomy" id="456999"/>
    <lineage>
        <taxon>Eukaryota</taxon>
        <taxon>Fungi</taxon>
        <taxon>Dikarya</taxon>
        <taxon>Basidiomycota</taxon>
        <taxon>Agaricomycotina</taxon>
        <taxon>Agaricomycetes</taxon>
        <taxon>Cantharellales</taxon>
        <taxon>Ceratobasidiaceae</taxon>
        <taxon>Rhizoctonia</taxon>
    </lineage>
</organism>
<comment type="caution">
    <text evidence="2">The sequence shown here is derived from an EMBL/GenBank/DDBJ whole genome shotgun (WGS) entry which is preliminary data.</text>
</comment>
<feature type="non-terminal residue" evidence="2">
    <location>
        <position position="1"/>
    </location>
</feature>
<sequence length="153" mass="17206">MLRPAAQDDLPTLRTMRNAAQDSLVQTGSLQVLSGIECVEHYMLFSSLQLGPIGMCRLDPRAPSHIEPWLSPRPDIYLSSLIVHPKFQSRGLGKQLVSELQALGKSMALDVWAGNDKLQRWYQHLGWKHVATVQEGDHDRGLSFSLSYSHELM</sequence>
<dbReference type="Proteomes" id="UP000602905">
    <property type="component" value="Unassembled WGS sequence"/>
</dbReference>
<gene>
    <name evidence="2" type="ORF">RHS03_00051</name>
</gene>
<evidence type="ECO:0000313" key="2">
    <source>
        <dbReference type="EMBL" id="KAF8715218.1"/>
    </source>
</evidence>
<dbReference type="AlphaFoldDB" id="A0A8H7HZN5"/>
<dbReference type="Pfam" id="PF00583">
    <property type="entry name" value="Acetyltransf_1"/>
    <property type="match status" value="1"/>
</dbReference>
<dbReference type="InterPro" id="IPR016181">
    <property type="entry name" value="Acyl_CoA_acyltransferase"/>
</dbReference>
<dbReference type="GO" id="GO:0016747">
    <property type="term" value="F:acyltransferase activity, transferring groups other than amino-acyl groups"/>
    <property type="evidence" value="ECO:0007669"/>
    <property type="project" value="InterPro"/>
</dbReference>
<dbReference type="CDD" id="cd04301">
    <property type="entry name" value="NAT_SF"/>
    <property type="match status" value="1"/>
</dbReference>
<dbReference type="OrthoDB" id="424551at2759"/>
<feature type="domain" description="N-acetyltransferase" evidence="1">
    <location>
        <begin position="1"/>
        <end position="151"/>
    </location>
</feature>
<dbReference type="InterPro" id="IPR000182">
    <property type="entry name" value="GNAT_dom"/>
</dbReference>
<name>A0A8H7HZN5_9AGAM</name>
<dbReference type="PROSITE" id="PS51186">
    <property type="entry name" value="GNAT"/>
    <property type="match status" value="1"/>
</dbReference>
<dbReference type="SUPFAM" id="SSF55729">
    <property type="entry name" value="Acyl-CoA N-acyltransferases (Nat)"/>
    <property type="match status" value="1"/>
</dbReference>
<reference evidence="2" key="1">
    <citation type="submission" date="2020-09" db="EMBL/GenBank/DDBJ databases">
        <title>Comparative genome analyses of four rice-infecting Rhizoctonia solani isolates reveal extensive enrichment of homogalacturonan modification genes.</title>
        <authorList>
            <person name="Lee D.-Y."/>
            <person name="Jeon J."/>
            <person name="Kim K.-T."/>
            <person name="Cheong K."/>
            <person name="Song H."/>
            <person name="Choi G."/>
            <person name="Ko J."/>
            <person name="Opiyo S.O."/>
            <person name="Zuo S."/>
            <person name="Madhav S."/>
            <person name="Lee Y.-H."/>
            <person name="Wang G.-L."/>
        </authorList>
    </citation>
    <scope>NUCLEOTIDE SEQUENCE</scope>
    <source>
        <strain evidence="2">AG1-IA WGL</strain>
    </source>
</reference>
<dbReference type="EMBL" id="JACYCD010000008">
    <property type="protein sequence ID" value="KAF8715218.1"/>
    <property type="molecule type" value="Genomic_DNA"/>
</dbReference>
<protein>
    <recommendedName>
        <fullName evidence="1">N-acetyltransferase domain-containing protein</fullName>
    </recommendedName>
</protein>
<accession>A0A8H7HZN5</accession>
<dbReference type="Gene3D" id="3.40.630.30">
    <property type="match status" value="1"/>
</dbReference>